<dbReference type="EMBL" id="CAADRA010007249">
    <property type="protein sequence ID" value="VFT99706.1"/>
    <property type="molecule type" value="Genomic_DNA"/>
</dbReference>
<evidence type="ECO:0000313" key="2">
    <source>
        <dbReference type="EMBL" id="KAF0685029.1"/>
    </source>
</evidence>
<evidence type="ECO:0000313" key="4">
    <source>
        <dbReference type="Proteomes" id="UP000332933"/>
    </source>
</evidence>
<dbReference type="OrthoDB" id="71923at2759"/>
<keyword evidence="4" id="KW-1185">Reference proteome</keyword>
<accession>A0A485LM69</accession>
<sequence length="407" mass="45497">MVAGKAISARLDTKGYEAAKHSVRDLKLQVTPPPPPPSAAVVSFTKTQQSLVRSMDTALTEHVVIIRTSGLRPGRENILVEHVDLLRSQFHEALERLHVLHDEAARRWKSEMAAKVDAAAADVDTLANALAEREQDMEQHAQEVERRHFEELEALTQRYDDKVVDIQALCDDKIAQVERASQGMLHAMRDKMKMWKVAFEAKVKDVVQGKIDGLQSQSERELKVVMTQMDKEAQALVDALQAARQQITALERDVATLKEQVAERASNVMDADTRWTASQEALAHAQAQANHFQHMYETLLATMEQLRDTHAQEKVRLVQQHAMTQESAERAIEARHQAELATLHDRVRHAVDKKSSVIAQLETQLADAVARAHSTEHVLMQLSADLQSCGSQPSGAMALVEAFHLDD</sequence>
<name>A0A485LM69_9STRA</name>
<evidence type="ECO:0000313" key="3">
    <source>
        <dbReference type="EMBL" id="VFT99706.1"/>
    </source>
</evidence>
<evidence type="ECO:0000256" key="1">
    <source>
        <dbReference type="SAM" id="Coils"/>
    </source>
</evidence>
<proteinExistence type="predicted"/>
<dbReference type="EMBL" id="VJMH01007223">
    <property type="protein sequence ID" value="KAF0685029.1"/>
    <property type="molecule type" value="Genomic_DNA"/>
</dbReference>
<gene>
    <name evidence="3" type="primary">Aste57867_23058</name>
    <name evidence="2" type="ORF">As57867_022987</name>
    <name evidence="3" type="ORF">ASTE57867_23058</name>
</gene>
<feature type="coiled-coil region" evidence="1">
    <location>
        <begin position="226"/>
        <end position="267"/>
    </location>
</feature>
<organism evidence="3 4">
    <name type="scientific">Aphanomyces stellatus</name>
    <dbReference type="NCBI Taxonomy" id="120398"/>
    <lineage>
        <taxon>Eukaryota</taxon>
        <taxon>Sar</taxon>
        <taxon>Stramenopiles</taxon>
        <taxon>Oomycota</taxon>
        <taxon>Saprolegniomycetes</taxon>
        <taxon>Saprolegniales</taxon>
        <taxon>Verrucalvaceae</taxon>
        <taxon>Aphanomyces</taxon>
    </lineage>
</organism>
<dbReference type="AlphaFoldDB" id="A0A485LM69"/>
<protein>
    <submittedName>
        <fullName evidence="3">Aste57867_23058 protein</fullName>
    </submittedName>
</protein>
<keyword evidence="1" id="KW-0175">Coiled coil</keyword>
<dbReference type="Proteomes" id="UP000332933">
    <property type="component" value="Unassembled WGS sequence"/>
</dbReference>
<reference evidence="3 4" key="1">
    <citation type="submission" date="2019-03" db="EMBL/GenBank/DDBJ databases">
        <authorList>
            <person name="Gaulin E."/>
            <person name="Dumas B."/>
        </authorList>
    </citation>
    <scope>NUCLEOTIDE SEQUENCE [LARGE SCALE GENOMIC DNA]</scope>
    <source>
        <strain evidence="3">CBS 568.67</strain>
    </source>
</reference>
<reference evidence="2" key="2">
    <citation type="submission" date="2019-06" db="EMBL/GenBank/DDBJ databases">
        <title>Genomics analysis of Aphanomyces spp. identifies a new class of oomycete effector associated with host adaptation.</title>
        <authorList>
            <person name="Gaulin E."/>
        </authorList>
    </citation>
    <scope>NUCLEOTIDE SEQUENCE</scope>
    <source>
        <strain evidence="2">CBS 578.67</strain>
    </source>
</reference>